<feature type="region of interest" description="Disordered" evidence="1">
    <location>
        <begin position="56"/>
        <end position="119"/>
    </location>
</feature>
<dbReference type="AlphaFoldDB" id="A0A0A9W7K3"/>
<evidence type="ECO:0000256" key="1">
    <source>
        <dbReference type="SAM" id="MobiDB-lite"/>
    </source>
</evidence>
<organism evidence="2">
    <name type="scientific">Lygus hesperus</name>
    <name type="common">Western plant bug</name>
    <dbReference type="NCBI Taxonomy" id="30085"/>
    <lineage>
        <taxon>Eukaryota</taxon>
        <taxon>Metazoa</taxon>
        <taxon>Ecdysozoa</taxon>
        <taxon>Arthropoda</taxon>
        <taxon>Hexapoda</taxon>
        <taxon>Insecta</taxon>
        <taxon>Pterygota</taxon>
        <taxon>Neoptera</taxon>
        <taxon>Paraneoptera</taxon>
        <taxon>Hemiptera</taxon>
        <taxon>Heteroptera</taxon>
        <taxon>Panheteroptera</taxon>
        <taxon>Cimicomorpha</taxon>
        <taxon>Miridae</taxon>
        <taxon>Mirini</taxon>
        <taxon>Lygus</taxon>
    </lineage>
</organism>
<dbReference type="EMBL" id="GBHO01040208">
    <property type="protein sequence ID" value="JAG03396.1"/>
    <property type="molecule type" value="Transcribed_RNA"/>
</dbReference>
<protein>
    <submittedName>
        <fullName evidence="2">Uncharacterized protein</fullName>
    </submittedName>
</protein>
<reference evidence="2" key="1">
    <citation type="journal article" date="2014" name="PLoS ONE">
        <title>Transcriptome-Based Identification of ABC Transporters in the Western Tarnished Plant Bug Lygus hesperus.</title>
        <authorList>
            <person name="Hull J.J."/>
            <person name="Chaney K."/>
            <person name="Geib S.M."/>
            <person name="Fabrick J.A."/>
            <person name="Brent C.S."/>
            <person name="Walsh D."/>
            <person name="Lavine L.C."/>
        </authorList>
    </citation>
    <scope>NUCLEOTIDE SEQUENCE</scope>
</reference>
<evidence type="ECO:0000313" key="2">
    <source>
        <dbReference type="EMBL" id="JAG03396.1"/>
    </source>
</evidence>
<sequence>MHNALTGMTPGVSNSVTPVMNTTFHTTSRQRNNSSLLLTSPNTSFAGTFVSGKHINSSNSGNNNNNSNNNITTNNNSNGGSSSSNNNSYSTEAARSVSSAKERKQNTLTRKAHSKNAALDESAIIHMEDSNQSGGDSHNSVFSETVEKCKSALAGWIEKFAMMANTTVGGSAITTSDRKASGVYSGKSSEINLAGGVAGAGQVVVGGNSSSSSS</sequence>
<name>A0A0A9W7K3_LYGHE</name>
<accession>A0A0A9W7K3</accession>
<feature type="compositionally biased region" description="Low complexity" evidence="1">
    <location>
        <begin position="56"/>
        <end position="88"/>
    </location>
</feature>
<feature type="non-terminal residue" evidence="2">
    <location>
        <position position="214"/>
    </location>
</feature>
<reference evidence="2" key="2">
    <citation type="submission" date="2014-07" db="EMBL/GenBank/DDBJ databases">
        <authorList>
            <person name="Hull J."/>
        </authorList>
    </citation>
    <scope>NUCLEOTIDE SEQUENCE</scope>
</reference>
<proteinExistence type="predicted"/>
<feature type="compositionally biased region" description="Polar residues" evidence="1">
    <location>
        <begin position="89"/>
        <end position="99"/>
    </location>
</feature>
<gene>
    <name evidence="2" type="ORF">CM83_54984</name>
</gene>